<proteinExistence type="predicted"/>
<evidence type="ECO:0000256" key="1">
    <source>
        <dbReference type="SAM" id="MobiDB-lite"/>
    </source>
</evidence>
<evidence type="ECO:0000259" key="2">
    <source>
        <dbReference type="Pfam" id="PF03101"/>
    </source>
</evidence>
<organism evidence="3 4">
    <name type="scientific">Heracleum sosnowskyi</name>
    <dbReference type="NCBI Taxonomy" id="360622"/>
    <lineage>
        <taxon>Eukaryota</taxon>
        <taxon>Viridiplantae</taxon>
        <taxon>Streptophyta</taxon>
        <taxon>Embryophyta</taxon>
        <taxon>Tracheophyta</taxon>
        <taxon>Spermatophyta</taxon>
        <taxon>Magnoliopsida</taxon>
        <taxon>eudicotyledons</taxon>
        <taxon>Gunneridae</taxon>
        <taxon>Pentapetalae</taxon>
        <taxon>asterids</taxon>
        <taxon>campanulids</taxon>
        <taxon>Apiales</taxon>
        <taxon>Apiaceae</taxon>
        <taxon>Apioideae</taxon>
        <taxon>apioid superclade</taxon>
        <taxon>Tordylieae</taxon>
        <taxon>Tordyliinae</taxon>
        <taxon>Heracleum</taxon>
    </lineage>
</organism>
<feature type="region of interest" description="Disordered" evidence="1">
    <location>
        <begin position="48"/>
        <end position="80"/>
    </location>
</feature>
<dbReference type="PANTHER" id="PTHR46328">
    <property type="entry name" value="FAR-RED IMPAIRED RESPONSIVE (FAR1) FAMILY PROTEIN-RELATED"/>
    <property type="match status" value="1"/>
</dbReference>
<dbReference type="Proteomes" id="UP001237642">
    <property type="component" value="Unassembled WGS sequence"/>
</dbReference>
<dbReference type="Pfam" id="PF03101">
    <property type="entry name" value="FAR1"/>
    <property type="match status" value="1"/>
</dbReference>
<evidence type="ECO:0000313" key="3">
    <source>
        <dbReference type="EMBL" id="KAK1375639.1"/>
    </source>
</evidence>
<name>A0AAD8HY43_9APIA</name>
<reference evidence="3" key="2">
    <citation type="submission" date="2023-05" db="EMBL/GenBank/DDBJ databases">
        <authorList>
            <person name="Schelkunov M.I."/>
        </authorList>
    </citation>
    <scope>NUCLEOTIDE SEQUENCE</scope>
    <source>
        <strain evidence="3">Hsosn_3</strain>
        <tissue evidence="3">Leaf</tissue>
    </source>
</reference>
<accession>A0AAD8HY43</accession>
<keyword evidence="4" id="KW-1185">Reference proteome</keyword>
<protein>
    <recommendedName>
        <fullName evidence="2">FAR1 domain-containing protein</fullName>
    </recommendedName>
</protein>
<sequence length="328" mass="37600">MEEDKRFLCDVIGVIDDKPTLREYVTESNEEKTQLKFFYNRWKEMLEDNTTPSEATPTTDQSSSKSRARKSPQSSKEVDDDNVPLKMLKFVKKEKDYKAGDRFRCIDSNRQIILTNFTEIEEIHANDSLIPHNVFDFYDLNDLKVIANKNIYLPGVTSFDSSHASRFIDDALSDCGNGNGKGSESVKNDDSNSNYTFSPGGSMYFVPVCVDEKCKPFVDQIFNSLEAGLNFYKDYGRSCGFGTRRSVEKQDEDHKVISKYVVCNRSRFNEKKETISDGNSNHVVRRRTVSSRCGCNAKLILKFISGERYRVSCFVEEHNHDFVPEMGR</sequence>
<dbReference type="AlphaFoldDB" id="A0AAD8HY43"/>
<feature type="compositionally biased region" description="Polar residues" evidence="1">
    <location>
        <begin position="48"/>
        <end position="75"/>
    </location>
</feature>
<dbReference type="EMBL" id="JAUIZM010000007">
    <property type="protein sequence ID" value="KAK1375639.1"/>
    <property type="molecule type" value="Genomic_DNA"/>
</dbReference>
<feature type="domain" description="FAR1" evidence="2">
    <location>
        <begin position="230"/>
        <end position="323"/>
    </location>
</feature>
<dbReference type="InterPro" id="IPR004330">
    <property type="entry name" value="FAR1_DNA_bnd_dom"/>
</dbReference>
<evidence type="ECO:0000313" key="4">
    <source>
        <dbReference type="Proteomes" id="UP001237642"/>
    </source>
</evidence>
<comment type="caution">
    <text evidence="3">The sequence shown here is derived from an EMBL/GenBank/DDBJ whole genome shotgun (WGS) entry which is preliminary data.</text>
</comment>
<gene>
    <name evidence="3" type="ORF">POM88_031832</name>
</gene>
<reference evidence="3" key="1">
    <citation type="submission" date="2023-02" db="EMBL/GenBank/DDBJ databases">
        <title>Genome of toxic invasive species Heracleum sosnowskyi carries increased number of genes despite the absence of recent whole-genome duplications.</title>
        <authorList>
            <person name="Schelkunov M."/>
            <person name="Shtratnikova V."/>
            <person name="Makarenko M."/>
            <person name="Klepikova A."/>
            <person name="Omelchenko D."/>
            <person name="Novikova G."/>
            <person name="Obukhova E."/>
            <person name="Bogdanov V."/>
            <person name="Penin A."/>
            <person name="Logacheva M."/>
        </authorList>
    </citation>
    <scope>NUCLEOTIDE SEQUENCE</scope>
    <source>
        <strain evidence="3">Hsosn_3</strain>
        <tissue evidence="3">Leaf</tissue>
    </source>
</reference>